<dbReference type="Proteomes" id="UP000663859">
    <property type="component" value="Unassembled WGS sequence"/>
</dbReference>
<organism evidence="1 2">
    <name type="scientific">Candidatus Methylacidithermus pantelleriae</name>
    <dbReference type="NCBI Taxonomy" id="2744239"/>
    <lineage>
        <taxon>Bacteria</taxon>
        <taxon>Pseudomonadati</taxon>
        <taxon>Verrucomicrobiota</taxon>
        <taxon>Methylacidiphilae</taxon>
        <taxon>Methylacidiphilales</taxon>
        <taxon>Methylacidiphilaceae</taxon>
        <taxon>Candidatus Methylacidithermus</taxon>
    </lineage>
</organism>
<comment type="caution">
    <text evidence="1">The sequence shown here is derived from an EMBL/GenBank/DDBJ whole genome shotgun (WGS) entry which is preliminary data.</text>
</comment>
<evidence type="ECO:0000313" key="2">
    <source>
        <dbReference type="Proteomes" id="UP000663859"/>
    </source>
</evidence>
<evidence type="ECO:0000313" key="1">
    <source>
        <dbReference type="EMBL" id="CAF0691876.1"/>
    </source>
</evidence>
<dbReference type="AlphaFoldDB" id="A0A8J2BMB3"/>
<dbReference type="EMBL" id="CAJNOB010000003">
    <property type="protein sequence ID" value="CAF0691876.1"/>
    <property type="molecule type" value="Genomic_DNA"/>
</dbReference>
<reference evidence="1" key="1">
    <citation type="submission" date="2021-02" db="EMBL/GenBank/DDBJ databases">
        <authorList>
            <person name="Cremers G."/>
            <person name="Picone N."/>
        </authorList>
    </citation>
    <scope>NUCLEOTIDE SEQUENCE</scope>
    <source>
        <strain evidence="1">PQ17</strain>
    </source>
</reference>
<proteinExistence type="predicted"/>
<keyword evidence="2" id="KW-1185">Reference proteome</keyword>
<accession>A0A8J2BMB3</accession>
<gene>
    <name evidence="1" type="ORF">MPNT_110009</name>
</gene>
<sequence length="57" mass="6299">MAQVRNARAGITAFDQEMPQVASPQTSVCTPLSLNDAQPFWAEGFRTTQWRNDADDG</sequence>
<protein>
    <submittedName>
        <fullName evidence="1">Uncharacterized protein</fullName>
    </submittedName>
</protein>
<name>A0A8J2BMB3_9BACT</name>